<organism evidence="1 2">
    <name type="scientific">Bradyrhizobium amphicarpaeae</name>
    <dbReference type="NCBI Taxonomy" id="1404768"/>
    <lineage>
        <taxon>Bacteria</taxon>
        <taxon>Pseudomonadati</taxon>
        <taxon>Pseudomonadota</taxon>
        <taxon>Alphaproteobacteria</taxon>
        <taxon>Hyphomicrobiales</taxon>
        <taxon>Nitrobacteraceae</taxon>
        <taxon>Bradyrhizobium</taxon>
    </lineage>
</organism>
<gene>
    <name evidence="1" type="ORF">CIT40_22615</name>
</gene>
<dbReference type="RefSeq" id="WP_094891342.1">
    <property type="nucleotide sequence ID" value="NZ_CP029426.2"/>
</dbReference>
<accession>A0A2U8PY08</accession>
<reference evidence="1 2" key="2">
    <citation type="journal article" date="2019" name="Int. J. Syst. Evol. Microbiol.">
        <title>Description and complete genome sequence of Bradyrhizobium amphicarpaeae sp. nov., harbouring photosystem and nitrogen-fixation genes.</title>
        <authorList>
            <person name="Bromfield E.S.P."/>
            <person name="Cloutier S."/>
            <person name="Nguyen H.D.T."/>
        </authorList>
    </citation>
    <scope>NUCLEOTIDE SEQUENCE [LARGE SCALE GENOMIC DNA]</scope>
    <source>
        <strain evidence="1 2">39S1MB</strain>
    </source>
</reference>
<dbReference type="EMBL" id="CP029426">
    <property type="protein sequence ID" value="AWM02549.1"/>
    <property type="molecule type" value="Genomic_DNA"/>
</dbReference>
<sequence>MRLEHRHLGVEGGLDLGELDLPLRLDLEMDGVGLRLMEQLLMRGIDLSSRRHGEQLRIGRRL</sequence>
<dbReference type="AlphaFoldDB" id="A0A2U8PY08"/>
<dbReference type="KEGG" id="brq:CIT40_22615"/>
<name>A0A2U8PY08_9BRAD</name>
<proteinExistence type="predicted"/>
<protein>
    <submittedName>
        <fullName evidence="1">Uncharacterized protein</fullName>
    </submittedName>
</protein>
<evidence type="ECO:0000313" key="2">
    <source>
        <dbReference type="Proteomes" id="UP000215884"/>
    </source>
</evidence>
<dbReference type="Proteomes" id="UP000215884">
    <property type="component" value="Chromosome"/>
</dbReference>
<keyword evidence="2" id="KW-1185">Reference proteome</keyword>
<evidence type="ECO:0000313" key="1">
    <source>
        <dbReference type="EMBL" id="AWM02549.1"/>
    </source>
</evidence>
<reference evidence="1 2" key="1">
    <citation type="journal article" date="2017" name="Syst. Appl. Microbiol.">
        <title>Soybeans inoculated with root zone soils of Canadian native legumes harbour diverse and novel Bradyrhizobium spp. that possess agricultural potential.</title>
        <authorList>
            <person name="Bromfield E.S.P."/>
            <person name="Cloutier S."/>
            <person name="Tambong J.T."/>
            <person name="Tran Thi T.V."/>
        </authorList>
    </citation>
    <scope>NUCLEOTIDE SEQUENCE [LARGE SCALE GENOMIC DNA]</scope>
    <source>
        <strain evidence="1 2">39S1MB</strain>
    </source>
</reference>